<gene>
    <name evidence="3" type="ORF">CLV58_11429</name>
</gene>
<feature type="transmembrane region" description="Helical" evidence="1">
    <location>
        <begin position="211"/>
        <end position="231"/>
    </location>
</feature>
<dbReference type="GO" id="GO:0004175">
    <property type="term" value="F:endopeptidase activity"/>
    <property type="evidence" value="ECO:0007669"/>
    <property type="project" value="UniProtKB-ARBA"/>
</dbReference>
<dbReference type="PANTHER" id="PTHR36435">
    <property type="entry name" value="SLR1288 PROTEIN"/>
    <property type="match status" value="1"/>
</dbReference>
<dbReference type="RefSeq" id="WP_342748921.1">
    <property type="nucleotide sequence ID" value="NZ_PVTE01000014.1"/>
</dbReference>
<keyword evidence="1" id="KW-0812">Transmembrane</keyword>
<feature type="transmembrane region" description="Helical" evidence="1">
    <location>
        <begin position="79"/>
        <end position="97"/>
    </location>
</feature>
<dbReference type="InterPro" id="IPR003675">
    <property type="entry name" value="Rce1/LyrA-like_dom"/>
</dbReference>
<dbReference type="GO" id="GO:0080120">
    <property type="term" value="P:CAAX-box protein maturation"/>
    <property type="evidence" value="ECO:0007669"/>
    <property type="project" value="UniProtKB-ARBA"/>
</dbReference>
<keyword evidence="4" id="KW-1185">Reference proteome</keyword>
<reference evidence="3 4" key="1">
    <citation type="submission" date="2018-03" db="EMBL/GenBank/DDBJ databases">
        <title>Genomic Encyclopedia of Archaeal and Bacterial Type Strains, Phase II (KMG-II): from individual species to whole genera.</title>
        <authorList>
            <person name="Goeker M."/>
        </authorList>
    </citation>
    <scope>NUCLEOTIDE SEQUENCE [LARGE SCALE GENOMIC DNA]</scope>
    <source>
        <strain evidence="3 4">DSM 28354</strain>
    </source>
</reference>
<comment type="caution">
    <text evidence="3">The sequence shown here is derived from an EMBL/GenBank/DDBJ whole genome shotgun (WGS) entry which is preliminary data.</text>
</comment>
<feature type="domain" description="CAAX prenyl protease 2/Lysostaphin resistance protein A-like" evidence="2">
    <location>
        <begin position="174"/>
        <end position="263"/>
    </location>
</feature>
<evidence type="ECO:0000313" key="3">
    <source>
        <dbReference type="EMBL" id="PRY35444.1"/>
    </source>
</evidence>
<feature type="transmembrane region" description="Helical" evidence="1">
    <location>
        <begin position="109"/>
        <end position="129"/>
    </location>
</feature>
<dbReference type="InterPro" id="IPR052710">
    <property type="entry name" value="CAAX_protease"/>
</dbReference>
<feature type="transmembrane region" description="Helical" evidence="1">
    <location>
        <begin position="176"/>
        <end position="199"/>
    </location>
</feature>
<name>A0A2T0SPV8_9BACT</name>
<evidence type="ECO:0000256" key="1">
    <source>
        <dbReference type="SAM" id="Phobius"/>
    </source>
</evidence>
<dbReference type="EMBL" id="PVTE01000014">
    <property type="protein sequence ID" value="PRY35444.1"/>
    <property type="molecule type" value="Genomic_DNA"/>
</dbReference>
<keyword evidence="1" id="KW-1133">Transmembrane helix</keyword>
<feature type="transmembrane region" description="Helical" evidence="1">
    <location>
        <begin position="251"/>
        <end position="271"/>
    </location>
</feature>
<proteinExistence type="predicted"/>
<evidence type="ECO:0000259" key="2">
    <source>
        <dbReference type="Pfam" id="PF02517"/>
    </source>
</evidence>
<organism evidence="3 4">
    <name type="scientific">Spirosoma oryzae</name>
    <dbReference type="NCBI Taxonomy" id="1469603"/>
    <lineage>
        <taxon>Bacteria</taxon>
        <taxon>Pseudomonadati</taxon>
        <taxon>Bacteroidota</taxon>
        <taxon>Cytophagia</taxon>
        <taxon>Cytophagales</taxon>
        <taxon>Cytophagaceae</taxon>
        <taxon>Spirosoma</taxon>
    </lineage>
</organism>
<dbReference type="AlphaFoldDB" id="A0A2T0SPV8"/>
<protein>
    <recommendedName>
        <fullName evidence="2">CAAX prenyl protease 2/Lysostaphin resistance protein A-like domain-containing protein</fullName>
    </recommendedName>
</protein>
<dbReference type="Proteomes" id="UP000238375">
    <property type="component" value="Unassembled WGS sequence"/>
</dbReference>
<dbReference type="PANTHER" id="PTHR36435:SF1">
    <property type="entry name" value="CAAX AMINO TERMINAL PROTEASE FAMILY PROTEIN"/>
    <property type="match status" value="1"/>
</dbReference>
<keyword evidence="1" id="KW-0472">Membrane</keyword>
<sequence>MNADYTRVLPTSRPPTFGGLLMLLGFILMGGVLSTLLMLLGFMLFGGLSFGDVQQHLRLLASDPASLPGGWFELMSLQAVNHLGSFLLPALAYWYWIEQRTWPQFNNRPLERVAALSIVGLIVILFMPFDGLIIEWNQNIHLPQTLAPIENWVRAKEKSLESVTRFLTTFESPAQLVVAILVIAVIPGIGEEVLFRGVLQRMLHYWTGNRHAAVWLAAALFSAVHVQFLGFFPRMLLGALFGYLYLWSGNIWVPILAHFTNNGFTVLMVYLHQQKMTSINVENTESVPVLGALISGLFTAGLLYYFRQRNQPQSA</sequence>
<accession>A0A2T0SPV8</accession>
<feature type="transmembrane region" description="Helical" evidence="1">
    <location>
        <begin position="287"/>
        <end position="306"/>
    </location>
</feature>
<evidence type="ECO:0000313" key="4">
    <source>
        <dbReference type="Proteomes" id="UP000238375"/>
    </source>
</evidence>
<feature type="transmembrane region" description="Helical" evidence="1">
    <location>
        <begin position="20"/>
        <end position="45"/>
    </location>
</feature>
<dbReference type="Pfam" id="PF02517">
    <property type="entry name" value="Rce1-like"/>
    <property type="match status" value="1"/>
</dbReference>